<feature type="transmembrane region" description="Helical" evidence="5">
    <location>
        <begin position="153"/>
        <end position="177"/>
    </location>
</feature>
<accession>A0A1I2RYU9</accession>
<dbReference type="GO" id="GO:0030313">
    <property type="term" value="C:cell envelope"/>
    <property type="evidence" value="ECO:0007669"/>
    <property type="project" value="UniProtKB-SubCell"/>
</dbReference>
<reference evidence="8" key="1">
    <citation type="submission" date="2016-10" db="EMBL/GenBank/DDBJ databases">
        <authorList>
            <person name="Varghese N."/>
            <person name="Submissions S."/>
        </authorList>
    </citation>
    <scope>NUCLEOTIDE SEQUENCE [LARGE SCALE GENOMIC DNA]</scope>
    <source>
        <strain evidence="8">CGMCC 1.10971</strain>
    </source>
</reference>
<dbReference type="InterPro" id="IPR058647">
    <property type="entry name" value="BSH_CzcB-like"/>
</dbReference>
<dbReference type="Proteomes" id="UP000198623">
    <property type="component" value="Unassembled WGS sequence"/>
</dbReference>
<name>A0A1I2RYU9_9GAMM</name>
<dbReference type="Pfam" id="PF25973">
    <property type="entry name" value="BSH_CzcB"/>
    <property type="match status" value="1"/>
</dbReference>
<evidence type="ECO:0000256" key="4">
    <source>
        <dbReference type="SAM" id="MobiDB-lite"/>
    </source>
</evidence>
<evidence type="ECO:0000256" key="3">
    <source>
        <dbReference type="SAM" id="Coils"/>
    </source>
</evidence>
<feature type="region of interest" description="Disordered" evidence="4">
    <location>
        <begin position="121"/>
        <end position="146"/>
    </location>
</feature>
<proteinExistence type="predicted"/>
<organism evidence="7 8">
    <name type="scientific">Neptunomonas qingdaonensis</name>
    <dbReference type="NCBI Taxonomy" id="1045558"/>
    <lineage>
        <taxon>Bacteria</taxon>
        <taxon>Pseudomonadati</taxon>
        <taxon>Pseudomonadota</taxon>
        <taxon>Gammaproteobacteria</taxon>
        <taxon>Oceanospirillales</taxon>
        <taxon>Oceanospirillaceae</taxon>
        <taxon>Neptunomonas</taxon>
    </lineage>
</organism>
<keyword evidence="8" id="KW-1185">Reference proteome</keyword>
<evidence type="ECO:0000259" key="6">
    <source>
        <dbReference type="Pfam" id="PF25973"/>
    </source>
</evidence>
<keyword evidence="5" id="KW-0812">Transmembrane</keyword>
<evidence type="ECO:0000256" key="5">
    <source>
        <dbReference type="SAM" id="Phobius"/>
    </source>
</evidence>
<dbReference type="STRING" id="1045558.SAMN05216175_106244"/>
<dbReference type="Gene3D" id="2.40.30.170">
    <property type="match status" value="1"/>
</dbReference>
<evidence type="ECO:0000256" key="1">
    <source>
        <dbReference type="ARBA" id="ARBA00004196"/>
    </source>
</evidence>
<evidence type="ECO:0000256" key="2">
    <source>
        <dbReference type="ARBA" id="ARBA00023054"/>
    </source>
</evidence>
<protein>
    <submittedName>
        <fullName evidence="7">Barrel-sandwich domain of CusB or HlyD membrane-fusion</fullName>
    </submittedName>
</protein>
<comment type="subcellular location">
    <subcellularLocation>
        <location evidence="1">Cell envelope</location>
    </subcellularLocation>
</comment>
<dbReference type="AlphaFoldDB" id="A0A1I2RYU9"/>
<keyword evidence="5" id="KW-1133">Transmembrane helix</keyword>
<dbReference type="SUPFAM" id="SSF111369">
    <property type="entry name" value="HlyD-like secretion proteins"/>
    <property type="match status" value="1"/>
</dbReference>
<keyword evidence="5" id="KW-0472">Membrane</keyword>
<sequence length="426" mass="47430">MVPDTQSAIFKYTEGTDDKYVSWPKANAPDAQLLESLTFSAQRHSLLTTYTAPLLTVVLPVTDDSRSVLLALSIKAEPDAVEPVKRLVSWSVRWLSELLRMQQEQQQANFLAVSAELAERGSEHQVEKPPVKLSEQPSTHSVEEPKSSIKHKLAGLISIGLFRWGVAVLLLIALLFLPVSYQIPVDTVIEGKVQKSIVSPFDGFIKTAVLKAGDIVEKGHVIAELDDQQLKIEVIRLTSQYQEHEKGYRKALAGREYAQANVYQAKLKQAKAKLDQVKLQLEQTALKAPIAGMIIEGDLSRRLGSPVSSGDLLFKIAPLNQYRAMLRVQETDIRFIKEGQQGALKLAALPDSVFDISLSKASPLFFEEDNQIVYLAEADLPAVALELLRPGMEGIARVDVGHYSLGWVLTHHFIDWLQVAIWKLWL</sequence>
<feature type="domain" description="CzcB-like barrel-sandwich hybrid" evidence="6">
    <location>
        <begin position="196"/>
        <end position="317"/>
    </location>
</feature>
<gene>
    <name evidence="7" type="ORF">SAMN05216175_106244</name>
</gene>
<dbReference type="RefSeq" id="WP_090728088.1">
    <property type="nucleotide sequence ID" value="NZ_FOOU01000006.1"/>
</dbReference>
<evidence type="ECO:0000313" key="7">
    <source>
        <dbReference type="EMBL" id="SFG42926.1"/>
    </source>
</evidence>
<dbReference type="EMBL" id="FOOU01000006">
    <property type="protein sequence ID" value="SFG42926.1"/>
    <property type="molecule type" value="Genomic_DNA"/>
</dbReference>
<dbReference type="PANTHER" id="PTHR32347">
    <property type="entry name" value="EFFLUX SYSTEM COMPONENT YKNX-RELATED"/>
    <property type="match status" value="1"/>
</dbReference>
<dbReference type="InterPro" id="IPR050465">
    <property type="entry name" value="UPF0194_transport"/>
</dbReference>
<feature type="coiled-coil region" evidence="3">
    <location>
        <begin position="260"/>
        <end position="287"/>
    </location>
</feature>
<evidence type="ECO:0000313" key="8">
    <source>
        <dbReference type="Proteomes" id="UP000198623"/>
    </source>
</evidence>
<dbReference type="OrthoDB" id="9806939at2"/>
<keyword evidence="2 3" id="KW-0175">Coiled coil</keyword>
<feature type="compositionally biased region" description="Basic and acidic residues" evidence="4">
    <location>
        <begin position="121"/>
        <end position="130"/>
    </location>
</feature>